<proteinExistence type="predicted"/>
<accession>A0ABQ6BFY8</accession>
<protein>
    <recommendedName>
        <fullName evidence="4">Rap1a immunity protein domain-containing protein</fullName>
    </recommendedName>
</protein>
<feature type="chain" id="PRO_5046102485" description="Rap1a immunity protein domain-containing protein" evidence="1">
    <location>
        <begin position="22"/>
        <end position="125"/>
    </location>
</feature>
<comment type="caution">
    <text evidence="2">The sequence shown here is derived from an EMBL/GenBank/DDBJ whole genome shotgun (WGS) entry which is preliminary data.</text>
</comment>
<keyword evidence="1" id="KW-0732">Signal</keyword>
<evidence type="ECO:0000313" key="2">
    <source>
        <dbReference type="EMBL" id="GLS00940.1"/>
    </source>
</evidence>
<keyword evidence="3" id="KW-1185">Reference proteome</keyword>
<dbReference type="RefSeq" id="WP_284221725.1">
    <property type="nucleotide sequence ID" value="NZ_BSOY01000013.1"/>
</dbReference>
<organism evidence="2 3">
    <name type="scientific">Brevundimonas denitrificans</name>
    <dbReference type="NCBI Taxonomy" id="1443434"/>
    <lineage>
        <taxon>Bacteria</taxon>
        <taxon>Pseudomonadati</taxon>
        <taxon>Pseudomonadota</taxon>
        <taxon>Alphaproteobacteria</taxon>
        <taxon>Caulobacterales</taxon>
        <taxon>Caulobacteraceae</taxon>
        <taxon>Brevundimonas</taxon>
    </lineage>
</organism>
<evidence type="ECO:0008006" key="4">
    <source>
        <dbReference type="Google" id="ProtNLM"/>
    </source>
</evidence>
<gene>
    <name evidence="2" type="ORF">GCM10007859_09500</name>
</gene>
<reference evidence="3" key="1">
    <citation type="journal article" date="2019" name="Int. J. Syst. Evol. Microbiol.">
        <title>The Global Catalogue of Microorganisms (GCM) 10K type strain sequencing project: providing services to taxonomists for standard genome sequencing and annotation.</title>
        <authorList>
            <consortium name="The Broad Institute Genomics Platform"/>
            <consortium name="The Broad Institute Genome Sequencing Center for Infectious Disease"/>
            <person name="Wu L."/>
            <person name="Ma J."/>
        </authorList>
    </citation>
    <scope>NUCLEOTIDE SEQUENCE [LARGE SCALE GENOMIC DNA]</scope>
    <source>
        <strain evidence="3">NBRC 110107</strain>
    </source>
</reference>
<sequence>MKKLALAIGMAACLAAGSATAQSAMTLNDFVTRANRIPLNPTAMLRPDAHRLKGEAERAFRTVGNEIQTARTAGRTPPACPPERINLDVRQMLAFLNGIPEARRERMTVTDGIRNWMRSRYPCAS</sequence>
<name>A0ABQ6BFY8_9CAUL</name>
<dbReference type="Proteomes" id="UP001156921">
    <property type="component" value="Unassembled WGS sequence"/>
</dbReference>
<dbReference type="EMBL" id="BSOY01000013">
    <property type="protein sequence ID" value="GLS00940.1"/>
    <property type="molecule type" value="Genomic_DNA"/>
</dbReference>
<evidence type="ECO:0000313" key="3">
    <source>
        <dbReference type="Proteomes" id="UP001156921"/>
    </source>
</evidence>
<evidence type="ECO:0000256" key="1">
    <source>
        <dbReference type="SAM" id="SignalP"/>
    </source>
</evidence>
<feature type="signal peptide" evidence="1">
    <location>
        <begin position="1"/>
        <end position="21"/>
    </location>
</feature>